<gene>
    <name evidence="3" type="ORF">SAMN06265376_10653</name>
</gene>
<dbReference type="InterPro" id="IPR012338">
    <property type="entry name" value="Beta-lactam/transpept-like"/>
</dbReference>
<evidence type="ECO:0000313" key="4">
    <source>
        <dbReference type="Proteomes" id="UP000198379"/>
    </source>
</evidence>
<dbReference type="Gene3D" id="3.40.710.10">
    <property type="entry name" value="DD-peptidase/beta-lactamase superfamily"/>
    <property type="match status" value="1"/>
</dbReference>
<feature type="region of interest" description="Disordered" evidence="1">
    <location>
        <begin position="16"/>
        <end position="41"/>
    </location>
</feature>
<feature type="compositionally biased region" description="Acidic residues" evidence="1">
    <location>
        <begin position="17"/>
        <end position="28"/>
    </location>
</feature>
<dbReference type="PANTHER" id="PTHR43283:SF7">
    <property type="entry name" value="BETA-LACTAMASE-RELATED DOMAIN-CONTAINING PROTEIN"/>
    <property type="match status" value="1"/>
</dbReference>
<evidence type="ECO:0000313" key="3">
    <source>
        <dbReference type="EMBL" id="SNS05192.1"/>
    </source>
</evidence>
<sequence length="369" mass="40981">MYFIAFLICLSCSSSDDPTDITSEEMTTEEPTPTNGDTSNTTLYFPPIDSDTWETITPETIGWDVSELASLRTFLIDHNTKAFMILKDGKIVIEDYYNGAAISDNNPWFSAGKTLTSFITGMAQDDGFLSIDDTTSSYLGDEWTAMTLEQEQAITIRNQLTMTSGGDYTVSNTSCTDPECLLYLNAPSTDWYYHNAFYTLLQPVLHQAIPQGFDAYFDSQLKNVIGMNGAWIDLGFNRVYFSTARSMARFGLLHLNEGNWDGTPLISSSYFDEMTTTSQNLNPAYGYLWWLNGKDSYRLPSSTAQFSGSLIPNAPDDLIAGLGANDQKLYIAPSKNLVIIRMGDSTGMEVLGPSGFDNELWEKINAVIE</sequence>
<dbReference type="InterPro" id="IPR050789">
    <property type="entry name" value="Diverse_Enzym_Activities"/>
</dbReference>
<feature type="domain" description="Beta-lactamase-related" evidence="2">
    <location>
        <begin position="82"/>
        <end position="338"/>
    </location>
</feature>
<dbReference type="InterPro" id="IPR001466">
    <property type="entry name" value="Beta-lactam-related"/>
</dbReference>
<dbReference type="Pfam" id="PF00144">
    <property type="entry name" value="Beta-lactamase"/>
    <property type="match status" value="1"/>
</dbReference>
<dbReference type="AlphaFoldDB" id="A0A239BC57"/>
<dbReference type="SUPFAM" id="SSF56601">
    <property type="entry name" value="beta-lactamase/transpeptidase-like"/>
    <property type="match status" value="1"/>
</dbReference>
<reference evidence="3 4" key="1">
    <citation type="submission" date="2017-06" db="EMBL/GenBank/DDBJ databases">
        <authorList>
            <person name="Kim H.J."/>
            <person name="Triplett B.A."/>
        </authorList>
    </citation>
    <scope>NUCLEOTIDE SEQUENCE [LARGE SCALE GENOMIC DNA]</scope>
    <source>
        <strain evidence="3 4">DSM 25597</strain>
    </source>
</reference>
<evidence type="ECO:0000259" key="2">
    <source>
        <dbReference type="Pfam" id="PF00144"/>
    </source>
</evidence>
<accession>A0A239BC57</accession>
<organism evidence="3 4">
    <name type="scientific">Dokdonia pacifica</name>
    <dbReference type="NCBI Taxonomy" id="1627892"/>
    <lineage>
        <taxon>Bacteria</taxon>
        <taxon>Pseudomonadati</taxon>
        <taxon>Bacteroidota</taxon>
        <taxon>Flavobacteriia</taxon>
        <taxon>Flavobacteriales</taxon>
        <taxon>Flavobacteriaceae</taxon>
        <taxon>Dokdonia</taxon>
    </lineage>
</organism>
<dbReference type="Proteomes" id="UP000198379">
    <property type="component" value="Unassembled WGS sequence"/>
</dbReference>
<evidence type="ECO:0000256" key="1">
    <source>
        <dbReference type="SAM" id="MobiDB-lite"/>
    </source>
</evidence>
<dbReference type="EMBL" id="FZNY01000006">
    <property type="protein sequence ID" value="SNS05192.1"/>
    <property type="molecule type" value="Genomic_DNA"/>
</dbReference>
<protein>
    <submittedName>
        <fullName evidence="3">CubicO group peptidase, beta-lactamase class C family</fullName>
    </submittedName>
</protein>
<keyword evidence="4" id="KW-1185">Reference proteome</keyword>
<proteinExistence type="predicted"/>
<dbReference type="PANTHER" id="PTHR43283">
    <property type="entry name" value="BETA-LACTAMASE-RELATED"/>
    <property type="match status" value="1"/>
</dbReference>
<name>A0A239BC57_9FLAO</name>